<dbReference type="AlphaFoldDB" id="A0A0K2UJP6"/>
<sequence>MSTFEPICRQCCCFIRRKV</sequence>
<organism evidence="1">
    <name type="scientific">Lepeophtheirus salmonis</name>
    <name type="common">Salmon louse</name>
    <name type="synonym">Caligus salmonis</name>
    <dbReference type="NCBI Taxonomy" id="72036"/>
    <lineage>
        <taxon>Eukaryota</taxon>
        <taxon>Metazoa</taxon>
        <taxon>Ecdysozoa</taxon>
        <taxon>Arthropoda</taxon>
        <taxon>Crustacea</taxon>
        <taxon>Multicrustacea</taxon>
        <taxon>Hexanauplia</taxon>
        <taxon>Copepoda</taxon>
        <taxon>Siphonostomatoida</taxon>
        <taxon>Caligidae</taxon>
        <taxon>Lepeophtheirus</taxon>
    </lineage>
</organism>
<reference evidence="1" key="1">
    <citation type="submission" date="2014-05" db="EMBL/GenBank/DDBJ databases">
        <authorList>
            <person name="Chronopoulou M."/>
        </authorList>
    </citation>
    <scope>NUCLEOTIDE SEQUENCE</scope>
    <source>
        <tissue evidence="1">Whole organism</tissue>
    </source>
</reference>
<proteinExistence type="predicted"/>
<evidence type="ECO:0000313" key="1">
    <source>
        <dbReference type="EMBL" id="CDW38290.1"/>
    </source>
</evidence>
<protein>
    <submittedName>
        <fullName evidence="1">Uncharacterized protein</fullName>
    </submittedName>
</protein>
<accession>A0A0K2UJP6</accession>
<dbReference type="EMBL" id="HACA01020929">
    <property type="protein sequence ID" value="CDW38290.1"/>
    <property type="molecule type" value="Transcribed_RNA"/>
</dbReference>
<name>A0A0K2UJP6_LEPSM</name>